<feature type="transmembrane region" description="Helical" evidence="1">
    <location>
        <begin position="6"/>
        <end position="23"/>
    </location>
</feature>
<evidence type="ECO:0000313" key="3">
    <source>
        <dbReference type="Proteomes" id="UP000549590"/>
    </source>
</evidence>
<dbReference type="Proteomes" id="UP000549590">
    <property type="component" value="Unassembled WGS sequence"/>
</dbReference>
<evidence type="ECO:0000313" key="2">
    <source>
        <dbReference type="EMBL" id="NMP01555.1"/>
    </source>
</evidence>
<organism evidence="2 3">
    <name type="scientific">Pseudoalteromonas arctica</name>
    <dbReference type="NCBI Taxonomy" id="394751"/>
    <lineage>
        <taxon>Bacteria</taxon>
        <taxon>Pseudomonadati</taxon>
        <taxon>Pseudomonadota</taxon>
        <taxon>Gammaproteobacteria</taxon>
        <taxon>Alteromonadales</taxon>
        <taxon>Pseudoalteromonadaceae</taxon>
        <taxon>Pseudoalteromonas</taxon>
    </lineage>
</organism>
<sequence length="156" mass="17629">MSIDLWVSVGLAIPLAVIANIFTPKIQSWLEGRGKKRSKQRTQELQKELDELTEYQESPEKFHQYLLGVVIRATYIGSLVGIFAGITYILTRFAREFIYFDFANIVFSLTGQVVSMIGAVMIINVCGEAIRRINSLKNYSSVSSDLESKLKQSEEN</sequence>
<feature type="transmembrane region" description="Helical" evidence="1">
    <location>
        <begin position="65"/>
        <end position="90"/>
    </location>
</feature>
<evidence type="ECO:0000256" key="1">
    <source>
        <dbReference type="SAM" id="Phobius"/>
    </source>
</evidence>
<dbReference type="EMBL" id="JABBYB010000001">
    <property type="protein sequence ID" value="NMP01555.1"/>
    <property type="molecule type" value="Genomic_DNA"/>
</dbReference>
<keyword evidence="1" id="KW-1133">Transmembrane helix</keyword>
<gene>
    <name evidence="2" type="ORF">HHE94_02285</name>
</gene>
<dbReference type="AlphaFoldDB" id="A0AAP6Y1S8"/>
<protein>
    <submittedName>
        <fullName evidence="2">Uncharacterized protein</fullName>
    </submittedName>
</protein>
<dbReference type="RefSeq" id="WP_169043676.1">
    <property type="nucleotide sequence ID" value="NZ_JABBYB010000001.1"/>
</dbReference>
<name>A0AAP6Y1S8_9GAMM</name>
<keyword evidence="1" id="KW-0812">Transmembrane</keyword>
<feature type="transmembrane region" description="Helical" evidence="1">
    <location>
        <begin position="102"/>
        <end position="127"/>
    </location>
</feature>
<comment type="caution">
    <text evidence="2">The sequence shown here is derived from an EMBL/GenBank/DDBJ whole genome shotgun (WGS) entry which is preliminary data.</text>
</comment>
<accession>A0AAP6Y1S8</accession>
<reference evidence="2 3" key="1">
    <citation type="submission" date="2020-04" db="EMBL/GenBank/DDBJ databases">
        <title>Genome sequencing and assembly of Pseudoalteromonas arctica.</title>
        <authorList>
            <person name="Cook G.M."/>
        </authorList>
    </citation>
    <scope>NUCLEOTIDE SEQUENCE [LARGE SCALE GENOMIC DNA]</scope>
    <source>
        <strain evidence="2 3">NEC-BIFX-2020_001</strain>
    </source>
</reference>
<proteinExistence type="predicted"/>
<keyword evidence="1" id="KW-0472">Membrane</keyword>